<evidence type="ECO:0000313" key="2">
    <source>
        <dbReference type="Ensembl" id="ENSSLDP00000018596.1"/>
    </source>
</evidence>
<organism evidence="2 3">
    <name type="scientific">Seriola lalandi dorsalis</name>
    <dbReference type="NCBI Taxonomy" id="1841481"/>
    <lineage>
        <taxon>Eukaryota</taxon>
        <taxon>Metazoa</taxon>
        <taxon>Chordata</taxon>
        <taxon>Craniata</taxon>
        <taxon>Vertebrata</taxon>
        <taxon>Euteleostomi</taxon>
        <taxon>Actinopterygii</taxon>
        <taxon>Neopterygii</taxon>
        <taxon>Teleostei</taxon>
        <taxon>Neoteleostei</taxon>
        <taxon>Acanthomorphata</taxon>
        <taxon>Carangaria</taxon>
        <taxon>Carangiformes</taxon>
        <taxon>Carangidae</taxon>
        <taxon>Seriola</taxon>
    </lineage>
</organism>
<dbReference type="Gene3D" id="2.10.60.10">
    <property type="entry name" value="CD59"/>
    <property type="match status" value="1"/>
</dbReference>
<dbReference type="InterPro" id="IPR045860">
    <property type="entry name" value="Snake_toxin-like_sf"/>
</dbReference>
<feature type="signal peptide" evidence="1">
    <location>
        <begin position="1"/>
        <end position="19"/>
    </location>
</feature>
<evidence type="ECO:0000313" key="3">
    <source>
        <dbReference type="Proteomes" id="UP000261360"/>
    </source>
</evidence>
<reference evidence="2" key="2">
    <citation type="submission" date="2025-09" db="UniProtKB">
        <authorList>
            <consortium name="Ensembl"/>
        </authorList>
    </citation>
    <scope>IDENTIFICATION</scope>
</reference>
<name>A0A3B4XQ06_SERLL</name>
<feature type="chain" id="PRO_5017424578" description="UPAR/Ly6 domain-containing protein" evidence="1">
    <location>
        <begin position="20"/>
        <end position="90"/>
    </location>
</feature>
<sequence>MKAAVCTILLLLTLDQGDALKCNFCFSKGGALCTPTSTQTCSGAADACSAVMMPYPLNTSFRQCISMDACQGYIETPGVIARCCSTDLCN</sequence>
<dbReference type="SUPFAM" id="SSF57302">
    <property type="entry name" value="Snake toxin-like"/>
    <property type="match status" value="1"/>
</dbReference>
<dbReference type="Proteomes" id="UP000261360">
    <property type="component" value="Unplaced"/>
</dbReference>
<reference evidence="2" key="1">
    <citation type="submission" date="2025-08" db="UniProtKB">
        <authorList>
            <consortium name="Ensembl"/>
        </authorList>
    </citation>
    <scope>IDENTIFICATION</scope>
</reference>
<evidence type="ECO:0008006" key="4">
    <source>
        <dbReference type="Google" id="ProtNLM"/>
    </source>
</evidence>
<dbReference type="AlphaFoldDB" id="A0A3B4XQ06"/>
<accession>A0A3B4XQ06</accession>
<keyword evidence="3" id="KW-1185">Reference proteome</keyword>
<proteinExistence type="predicted"/>
<dbReference type="GeneTree" id="ENSGT01020000230582"/>
<evidence type="ECO:0000256" key="1">
    <source>
        <dbReference type="SAM" id="SignalP"/>
    </source>
</evidence>
<keyword evidence="1" id="KW-0732">Signal</keyword>
<dbReference type="Ensembl" id="ENSSLDT00000019228.1">
    <property type="protein sequence ID" value="ENSSLDP00000018596.1"/>
    <property type="gene ID" value="ENSSLDG00000014626.1"/>
</dbReference>
<protein>
    <recommendedName>
        <fullName evidence="4">UPAR/Ly6 domain-containing protein</fullName>
    </recommendedName>
</protein>